<feature type="disulfide bond" evidence="6">
    <location>
        <begin position="198"/>
        <end position="231"/>
    </location>
</feature>
<feature type="transmembrane region" description="Helical" evidence="7">
    <location>
        <begin position="138"/>
        <end position="160"/>
    </location>
</feature>
<feature type="transmembrane region" description="Helical" evidence="7">
    <location>
        <begin position="101"/>
        <end position="126"/>
    </location>
</feature>
<keyword evidence="5 7" id="KW-0472">Membrane</keyword>
<accession>A0A8W8N7Z5</accession>
<dbReference type="AlphaFoldDB" id="A0A8W8N7Z5"/>
<proteinExistence type="inferred from homology"/>
<evidence type="ECO:0000256" key="4">
    <source>
        <dbReference type="ARBA" id="ARBA00022989"/>
    </source>
</evidence>
<dbReference type="GO" id="GO:0005886">
    <property type="term" value="C:plasma membrane"/>
    <property type="evidence" value="ECO:0007669"/>
    <property type="project" value="TreeGrafter"/>
</dbReference>
<comment type="similarity">
    <text evidence="2 7">Belongs to the tetraspanin (TM4SF) family.</text>
</comment>
<evidence type="ECO:0000313" key="9">
    <source>
        <dbReference type="Proteomes" id="UP000005408"/>
    </source>
</evidence>
<dbReference type="PIRSF" id="PIRSF002419">
    <property type="entry name" value="Tetraspanin"/>
    <property type="match status" value="1"/>
</dbReference>
<evidence type="ECO:0000256" key="3">
    <source>
        <dbReference type="ARBA" id="ARBA00022692"/>
    </source>
</evidence>
<dbReference type="PRINTS" id="PR00259">
    <property type="entry name" value="TMFOUR"/>
</dbReference>
<evidence type="ECO:0000256" key="5">
    <source>
        <dbReference type="ARBA" id="ARBA00023136"/>
    </source>
</evidence>
<comment type="subcellular location">
    <subcellularLocation>
        <location evidence="1 7">Membrane</location>
        <topology evidence="1 7">Multi-pass membrane protein</topology>
    </subcellularLocation>
</comment>
<evidence type="ECO:0000256" key="2">
    <source>
        <dbReference type="ARBA" id="ARBA00006840"/>
    </source>
</evidence>
<evidence type="ECO:0000256" key="1">
    <source>
        <dbReference type="ARBA" id="ARBA00004141"/>
    </source>
</evidence>
<keyword evidence="3 7" id="KW-0812">Transmembrane</keyword>
<keyword evidence="6" id="KW-1015">Disulfide bond</keyword>
<reference evidence="8" key="1">
    <citation type="submission" date="2022-08" db="UniProtKB">
        <authorList>
            <consortium name="EnsemblMetazoa"/>
        </authorList>
    </citation>
    <scope>IDENTIFICATION</scope>
    <source>
        <strain evidence="8">05x7-T-G4-1.051#20</strain>
    </source>
</reference>
<evidence type="ECO:0000313" key="8">
    <source>
        <dbReference type="EnsemblMetazoa" id="G4742.1:cds"/>
    </source>
</evidence>
<feature type="transmembrane region" description="Helical" evidence="7">
    <location>
        <begin position="263"/>
        <end position="285"/>
    </location>
</feature>
<dbReference type="InterPro" id="IPR000301">
    <property type="entry name" value="Tetraspanin_animals"/>
</dbReference>
<dbReference type="InterPro" id="IPR018499">
    <property type="entry name" value="Tetraspanin/Peripherin"/>
</dbReference>
<dbReference type="SUPFAM" id="SSF48652">
    <property type="entry name" value="Tetraspanin"/>
    <property type="match status" value="1"/>
</dbReference>
<dbReference type="CDD" id="cd03127">
    <property type="entry name" value="tetraspanin_LEL"/>
    <property type="match status" value="1"/>
</dbReference>
<sequence>MSEVVSFNKQGREQSVTDCGMGCDVSDVGLVVWVVRELVLERKTRTMGDGCCTGFARCILVVFNIIFVLSGGGILGAGIWLKVDPDSVNIQKLISVDSHDTAISSTAYVLIGFGGVVFLVGFLGCLGGIKQWKWALGMYIFFLVIIFLGEFSGGIMAAVYKSKVTDELGTTLKKSIAEYKNSSIIEDAWDAVQKTIHCCGVTSYKDYKDYAHFNATVSVPESCCRGKYVDCYTEASNNATKSYKSLNTEGCLNSLQDQLKSNLSIIIGVAIGIAMIQLLGILLACKSCRSSDVDNMV</sequence>
<dbReference type="Pfam" id="PF00335">
    <property type="entry name" value="Tetraspanin"/>
    <property type="match status" value="1"/>
</dbReference>
<dbReference type="PANTHER" id="PTHR19282">
    <property type="entry name" value="TETRASPANIN"/>
    <property type="match status" value="1"/>
</dbReference>
<evidence type="ECO:0000256" key="6">
    <source>
        <dbReference type="PIRSR" id="PIRSR002419-1"/>
    </source>
</evidence>
<dbReference type="InterPro" id="IPR008952">
    <property type="entry name" value="Tetraspanin_EC2_sf"/>
</dbReference>
<protein>
    <recommendedName>
        <fullName evidence="7">Tetraspanin</fullName>
    </recommendedName>
</protein>
<dbReference type="PANTHER" id="PTHR19282:SF534">
    <property type="entry name" value="TETRASPANIN FAMILY-RELATED"/>
    <property type="match status" value="1"/>
</dbReference>
<feature type="transmembrane region" description="Helical" evidence="7">
    <location>
        <begin position="55"/>
        <end position="81"/>
    </location>
</feature>
<evidence type="ECO:0000256" key="7">
    <source>
        <dbReference type="RuleBase" id="RU361218"/>
    </source>
</evidence>
<dbReference type="Proteomes" id="UP000005408">
    <property type="component" value="Unassembled WGS sequence"/>
</dbReference>
<dbReference type="EnsemblMetazoa" id="G4742.1">
    <property type="protein sequence ID" value="G4742.1:cds"/>
    <property type="gene ID" value="G4742"/>
</dbReference>
<organism evidence="8 9">
    <name type="scientific">Magallana gigas</name>
    <name type="common">Pacific oyster</name>
    <name type="synonym">Crassostrea gigas</name>
    <dbReference type="NCBI Taxonomy" id="29159"/>
    <lineage>
        <taxon>Eukaryota</taxon>
        <taxon>Metazoa</taxon>
        <taxon>Spiralia</taxon>
        <taxon>Lophotrochozoa</taxon>
        <taxon>Mollusca</taxon>
        <taxon>Bivalvia</taxon>
        <taxon>Autobranchia</taxon>
        <taxon>Pteriomorphia</taxon>
        <taxon>Ostreida</taxon>
        <taxon>Ostreoidea</taxon>
        <taxon>Ostreidae</taxon>
        <taxon>Magallana</taxon>
    </lineage>
</organism>
<dbReference type="Gene3D" id="1.10.1450.10">
    <property type="entry name" value="Tetraspanin"/>
    <property type="match status" value="1"/>
</dbReference>
<keyword evidence="4 7" id="KW-1133">Transmembrane helix</keyword>
<name>A0A8W8N7Z5_MAGGI</name>
<keyword evidence="9" id="KW-1185">Reference proteome</keyword>